<gene>
    <name evidence="2" type="ORF">MPH_10079</name>
</gene>
<dbReference type="VEuPathDB" id="FungiDB:MPH_10079"/>
<accession>K2QSI5</accession>
<dbReference type="Proteomes" id="UP000007129">
    <property type="component" value="Unassembled WGS sequence"/>
</dbReference>
<organism evidence="2 3">
    <name type="scientific">Macrophomina phaseolina (strain MS6)</name>
    <name type="common">Charcoal rot fungus</name>
    <dbReference type="NCBI Taxonomy" id="1126212"/>
    <lineage>
        <taxon>Eukaryota</taxon>
        <taxon>Fungi</taxon>
        <taxon>Dikarya</taxon>
        <taxon>Ascomycota</taxon>
        <taxon>Pezizomycotina</taxon>
        <taxon>Dothideomycetes</taxon>
        <taxon>Dothideomycetes incertae sedis</taxon>
        <taxon>Botryosphaeriales</taxon>
        <taxon>Botryosphaeriaceae</taxon>
        <taxon>Macrophomina</taxon>
    </lineage>
</organism>
<sequence length="146" mass="16355">MAPPPLPSASQDISFVKKQQPRPHTRNKGGTPTMEEPENRRRSNRTAGNEETGCGSALSVRPVYHDQCYPYIRSAPNKNFMCASHPSFSICLAHAPRFCFAIQAEQIQQKKGPVERKKNTKMVERSLSAYHDSCPQPTLSELWAAN</sequence>
<evidence type="ECO:0000256" key="1">
    <source>
        <dbReference type="SAM" id="MobiDB-lite"/>
    </source>
</evidence>
<dbReference type="InParanoid" id="K2QSI5"/>
<name>K2QSI5_MACPH</name>
<dbReference type="AlphaFoldDB" id="K2QSI5"/>
<dbReference type="EMBL" id="AHHD01000426">
    <property type="protein sequence ID" value="EKG12836.1"/>
    <property type="molecule type" value="Genomic_DNA"/>
</dbReference>
<reference evidence="2 3" key="1">
    <citation type="journal article" date="2012" name="BMC Genomics">
        <title>Tools to kill: Genome of one of the most destructive plant pathogenic fungi Macrophomina phaseolina.</title>
        <authorList>
            <person name="Islam M.S."/>
            <person name="Haque M.S."/>
            <person name="Islam M.M."/>
            <person name="Emdad E.M."/>
            <person name="Halim A."/>
            <person name="Hossen Q.M.M."/>
            <person name="Hossain M.Z."/>
            <person name="Ahmed B."/>
            <person name="Rahim S."/>
            <person name="Rahman M.S."/>
            <person name="Alam M.M."/>
            <person name="Hou S."/>
            <person name="Wan X."/>
            <person name="Saito J.A."/>
            <person name="Alam M."/>
        </authorList>
    </citation>
    <scope>NUCLEOTIDE SEQUENCE [LARGE SCALE GENOMIC DNA]</scope>
    <source>
        <strain evidence="2 3">MS6</strain>
    </source>
</reference>
<evidence type="ECO:0000313" key="2">
    <source>
        <dbReference type="EMBL" id="EKG12836.1"/>
    </source>
</evidence>
<evidence type="ECO:0000313" key="3">
    <source>
        <dbReference type="Proteomes" id="UP000007129"/>
    </source>
</evidence>
<comment type="caution">
    <text evidence="2">The sequence shown here is derived from an EMBL/GenBank/DDBJ whole genome shotgun (WGS) entry which is preliminary data.</text>
</comment>
<proteinExistence type="predicted"/>
<feature type="region of interest" description="Disordered" evidence="1">
    <location>
        <begin position="1"/>
        <end position="56"/>
    </location>
</feature>
<dbReference type="HOGENOM" id="CLU_1777842_0_0_1"/>
<protein>
    <submittedName>
        <fullName evidence="2">Uncharacterized protein</fullName>
    </submittedName>
</protein>